<dbReference type="InterPro" id="IPR042098">
    <property type="entry name" value="TauD-like_sf"/>
</dbReference>
<evidence type="ECO:0000259" key="7">
    <source>
        <dbReference type="Pfam" id="PF02668"/>
    </source>
</evidence>
<sequence length="398" mass="45073">MVFAAITTNNLPVTTHFRKDIDTVKDGVLTIPDKDAKDAKYPQFLPTWDPSQKYPKLEPFHFVDRGFFGDPGYERLLADADGPVDQFDLTPKLGTEIRSGIQLSTLSPEAKDDLALLVERRGVVVFRNQDFKDRSPDFVKKWGEHFGPLHIHPTTSAPKDHPELHIVYIRPDPAEIKRMFATKMNSCLFHSDVSFELQPPGVTLYCVVQGPVTGGDTVFADTIEAYDRLSNKMKGLLDGLKAVHSGIAVANDSIRNGGIFRRDPVESIHPLVRYHPVLKKKALFAGNGFVTRILGLKDAENKNLLDFISNHIESSIDIQVHVRWEPGTVVLWDNRRILHSPTVNWDTPELRHAFRVTPQAERPVGSEEEYENWTPEKELEDLKEKERILSAFPDEVDI</sequence>
<protein>
    <recommendedName>
        <fullName evidence="7">TauD/TfdA-like domain-containing protein</fullName>
    </recommendedName>
</protein>
<dbReference type="OrthoDB" id="10257314at2759"/>
<dbReference type="FunFam" id="3.60.130.10:FF:000003">
    <property type="entry name" value="Alpha-ketoglutarate-dependent taurine dioxygenase"/>
    <property type="match status" value="1"/>
</dbReference>
<dbReference type="Pfam" id="PF02668">
    <property type="entry name" value="TauD"/>
    <property type="match status" value="1"/>
</dbReference>
<dbReference type="EMBL" id="HG793131">
    <property type="protein sequence ID" value="CDK29776.1"/>
    <property type="molecule type" value="Genomic_DNA"/>
</dbReference>
<dbReference type="RefSeq" id="XP_022461759.1">
    <property type="nucleotide sequence ID" value="XM_022602285.1"/>
</dbReference>
<dbReference type="STRING" id="1382522.W6MSJ6"/>
<evidence type="ECO:0000256" key="4">
    <source>
        <dbReference type="ARBA" id="ARBA00022964"/>
    </source>
</evidence>
<keyword evidence="9" id="KW-1185">Reference proteome</keyword>
<comment type="similarity">
    <text evidence="2">Belongs to the TfdA dioxygenase family.</text>
</comment>
<dbReference type="GO" id="GO:0005737">
    <property type="term" value="C:cytoplasm"/>
    <property type="evidence" value="ECO:0007669"/>
    <property type="project" value="TreeGrafter"/>
</dbReference>
<dbReference type="Proteomes" id="UP000019384">
    <property type="component" value="Unassembled WGS sequence"/>
</dbReference>
<evidence type="ECO:0000256" key="3">
    <source>
        <dbReference type="ARBA" id="ARBA00022723"/>
    </source>
</evidence>
<evidence type="ECO:0000313" key="9">
    <source>
        <dbReference type="Proteomes" id="UP000019384"/>
    </source>
</evidence>
<dbReference type="InterPro" id="IPR003819">
    <property type="entry name" value="TauD/TfdA-like"/>
</dbReference>
<keyword evidence="6" id="KW-0408">Iron</keyword>
<dbReference type="GO" id="GO:0046872">
    <property type="term" value="F:metal ion binding"/>
    <property type="evidence" value="ECO:0007669"/>
    <property type="project" value="UniProtKB-KW"/>
</dbReference>
<proteinExistence type="inferred from homology"/>
<dbReference type="InterPro" id="IPR051323">
    <property type="entry name" value="AtsK-like"/>
</dbReference>
<dbReference type="GO" id="GO:0044273">
    <property type="term" value="P:sulfur compound catabolic process"/>
    <property type="evidence" value="ECO:0007669"/>
    <property type="project" value="TreeGrafter"/>
</dbReference>
<accession>W6MSJ6</accession>
<reference evidence="8" key="2">
    <citation type="submission" date="2014-02" db="EMBL/GenBank/DDBJ databases">
        <title>Complete DNA sequence of /Kuraishia capsulata/ illustrates novel genomic features among budding yeasts (/Saccharomycotina/).</title>
        <authorList>
            <person name="Morales L."/>
            <person name="Noel B."/>
            <person name="Porcel B."/>
            <person name="Marcet-Houben M."/>
            <person name="Hullo M-F."/>
            <person name="Sacerdot C."/>
            <person name="Tekaia F."/>
            <person name="Leh-Louis V."/>
            <person name="Despons L."/>
            <person name="Khanna V."/>
            <person name="Aury J-M."/>
            <person name="Barbe V."/>
            <person name="Couloux A."/>
            <person name="Labadie K."/>
            <person name="Pelletier E."/>
            <person name="Souciet J-L."/>
            <person name="Boekhout T."/>
            <person name="Gabaldon T."/>
            <person name="Wincker P."/>
            <person name="Dujon B."/>
        </authorList>
    </citation>
    <scope>NUCLEOTIDE SEQUENCE</scope>
    <source>
        <strain evidence="8">CBS 1993</strain>
    </source>
</reference>
<keyword evidence="3" id="KW-0479">Metal-binding</keyword>
<name>W6MSJ6_9ASCO</name>
<dbReference type="GO" id="GO:0000907">
    <property type="term" value="F:sulfonate dioxygenase activity"/>
    <property type="evidence" value="ECO:0007669"/>
    <property type="project" value="TreeGrafter"/>
</dbReference>
<dbReference type="HOGENOM" id="CLU_036005_0_0_1"/>
<dbReference type="SUPFAM" id="SSF51197">
    <property type="entry name" value="Clavaminate synthase-like"/>
    <property type="match status" value="1"/>
</dbReference>
<organism evidence="8 9">
    <name type="scientific">Kuraishia capsulata CBS 1993</name>
    <dbReference type="NCBI Taxonomy" id="1382522"/>
    <lineage>
        <taxon>Eukaryota</taxon>
        <taxon>Fungi</taxon>
        <taxon>Dikarya</taxon>
        <taxon>Ascomycota</taxon>
        <taxon>Saccharomycotina</taxon>
        <taxon>Pichiomycetes</taxon>
        <taxon>Pichiales</taxon>
        <taxon>Pichiaceae</taxon>
        <taxon>Kuraishia</taxon>
    </lineage>
</organism>
<gene>
    <name evidence="8" type="ORF">KUCA_T00005769001</name>
</gene>
<reference evidence="8" key="1">
    <citation type="submission" date="2013-12" db="EMBL/GenBank/DDBJ databases">
        <authorList>
            <person name="Genoscope - CEA"/>
        </authorList>
    </citation>
    <scope>NUCLEOTIDE SEQUENCE</scope>
    <source>
        <strain evidence="8">CBS 1993</strain>
    </source>
</reference>
<feature type="domain" description="TauD/TfdA-like" evidence="7">
    <location>
        <begin position="87"/>
        <end position="357"/>
    </location>
</feature>
<keyword evidence="5" id="KW-0560">Oxidoreductase</keyword>
<dbReference type="PANTHER" id="PTHR30468:SF1">
    <property type="entry name" value="ALPHA-KETOGLUTARATE-DEPENDENT SULFONATE DIOXYGENASE"/>
    <property type="match status" value="1"/>
</dbReference>
<keyword evidence="4" id="KW-0223">Dioxygenase</keyword>
<evidence type="ECO:0000256" key="2">
    <source>
        <dbReference type="ARBA" id="ARBA00005896"/>
    </source>
</evidence>
<evidence type="ECO:0000256" key="5">
    <source>
        <dbReference type="ARBA" id="ARBA00023002"/>
    </source>
</evidence>
<dbReference type="GeneID" id="34523147"/>
<comment type="cofactor">
    <cofactor evidence="1">
        <name>Fe(2+)</name>
        <dbReference type="ChEBI" id="CHEBI:29033"/>
    </cofactor>
</comment>
<evidence type="ECO:0000313" key="8">
    <source>
        <dbReference type="EMBL" id="CDK29776.1"/>
    </source>
</evidence>
<evidence type="ECO:0000256" key="1">
    <source>
        <dbReference type="ARBA" id="ARBA00001954"/>
    </source>
</evidence>
<dbReference type="PANTHER" id="PTHR30468">
    <property type="entry name" value="ALPHA-KETOGLUTARATE-DEPENDENT SULFONATE DIOXYGENASE"/>
    <property type="match status" value="1"/>
</dbReference>
<dbReference type="Gene3D" id="3.60.130.10">
    <property type="entry name" value="Clavaminate synthase-like"/>
    <property type="match status" value="1"/>
</dbReference>
<dbReference type="AlphaFoldDB" id="W6MSJ6"/>
<evidence type="ECO:0000256" key="6">
    <source>
        <dbReference type="ARBA" id="ARBA00023004"/>
    </source>
</evidence>